<evidence type="ECO:0000256" key="4">
    <source>
        <dbReference type="ARBA" id="ARBA00023180"/>
    </source>
</evidence>
<evidence type="ECO:0000256" key="2">
    <source>
        <dbReference type="ARBA" id="ARBA00022729"/>
    </source>
</evidence>
<comment type="subcellular location">
    <subcellularLocation>
        <location evidence="1">Membrane</location>
    </subcellularLocation>
</comment>
<dbReference type="InterPro" id="IPR015631">
    <property type="entry name" value="CD2/SLAM_rcpt"/>
</dbReference>
<dbReference type="SUPFAM" id="SSF48726">
    <property type="entry name" value="Immunoglobulin"/>
    <property type="match status" value="1"/>
</dbReference>
<evidence type="ECO:0000313" key="7">
    <source>
        <dbReference type="Ensembl" id="ENSORLP00015009739.1"/>
    </source>
</evidence>
<accession>A0A3P9HPX6</accession>
<evidence type="ECO:0000256" key="5">
    <source>
        <dbReference type="SAM" id="Phobius"/>
    </source>
</evidence>
<dbReference type="AlphaFoldDB" id="A0A3P9HPX6"/>
<dbReference type="PANTHER" id="PTHR12080">
    <property type="entry name" value="SIGNALING LYMPHOCYTIC ACTIVATION MOLECULE"/>
    <property type="match status" value="1"/>
</dbReference>
<keyword evidence="5" id="KW-0812">Transmembrane</keyword>
<name>A0A3P9HPX6_ORYLA</name>
<dbReference type="Ensembl" id="ENSORLT00015016260.1">
    <property type="protein sequence ID" value="ENSORLP00015009739.1"/>
    <property type="gene ID" value="ENSORLG00015010528.1"/>
</dbReference>
<evidence type="ECO:0000256" key="3">
    <source>
        <dbReference type="ARBA" id="ARBA00023136"/>
    </source>
</evidence>
<evidence type="ECO:0000256" key="1">
    <source>
        <dbReference type="ARBA" id="ARBA00004370"/>
    </source>
</evidence>
<reference evidence="7" key="3">
    <citation type="submission" date="2025-08" db="UniProtKB">
        <authorList>
            <consortium name="Ensembl"/>
        </authorList>
    </citation>
    <scope>IDENTIFICATION</scope>
    <source>
        <strain evidence="7">HSOK</strain>
    </source>
</reference>
<evidence type="ECO:0000313" key="8">
    <source>
        <dbReference type="Proteomes" id="UP000265200"/>
    </source>
</evidence>
<feature type="transmembrane region" description="Helical" evidence="5">
    <location>
        <begin position="222"/>
        <end position="242"/>
    </location>
</feature>
<dbReference type="PANTHER" id="PTHR12080:SF80">
    <property type="entry name" value="IMMUNOGLOBULIN V-SET DOMAIN-CONTAINING PROTEIN"/>
    <property type="match status" value="1"/>
</dbReference>
<reference evidence="7 8" key="2">
    <citation type="submission" date="2017-04" db="EMBL/GenBank/DDBJ databases">
        <title>CpG methylation of centromeres and impact of large insertions on vertebrate speciation.</title>
        <authorList>
            <person name="Ichikawa K."/>
            <person name="Yoshimura J."/>
            <person name="Morishita S."/>
        </authorList>
    </citation>
    <scope>NUCLEOTIDE SEQUENCE</scope>
    <source>
        <strain evidence="7 8">HSOK</strain>
    </source>
</reference>
<evidence type="ECO:0008006" key="9">
    <source>
        <dbReference type="Google" id="ProtNLM"/>
    </source>
</evidence>
<evidence type="ECO:0000256" key="6">
    <source>
        <dbReference type="SAM" id="SignalP"/>
    </source>
</evidence>
<dbReference type="Gene3D" id="2.60.40.10">
    <property type="entry name" value="Immunoglobulins"/>
    <property type="match status" value="1"/>
</dbReference>
<dbReference type="GO" id="GO:0016020">
    <property type="term" value="C:membrane"/>
    <property type="evidence" value="ECO:0007669"/>
    <property type="project" value="UniProtKB-SubCell"/>
</dbReference>
<keyword evidence="3 5" id="KW-0472">Membrane</keyword>
<dbReference type="InterPro" id="IPR036179">
    <property type="entry name" value="Ig-like_dom_sf"/>
</dbReference>
<dbReference type="InterPro" id="IPR013783">
    <property type="entry name" value="Ig-like_fold"/>
</dbReference>
<keyword evidence="5" id="KW-1133">Transmembrane helix</keyword>
<reference evidence="7" key="4">
    <citation type="submission" date="2025-09" db="UniProtKB">
        <authorList>
            <consortium name="Ensembl"/>
        </authorList>
    </citation>
    <scope>IDENTIFICATION</scope>
    <source>
        <strain evidence="7">HSOK</strain>
    </source>
</reference>
<feature type="chain" id="PRO_5017983122" description="Immunoglobulin subtype domain-containing protein" evidence="6">
    <location>
        <begin position="19"/>
        <end position="309"/>
    </location>
</feature>
<keyword evidence="2 6" id="KW-0732">Signal</keyword>
<dbReference type="Proteomes" id="UP000265200">
    <property type="component" value="Chromosome 17"/>
</dbReference>
<proteinExistence type="predicted"/>
<organism evidence="7 8">
    <name type="scientific">Oryzias latipes</name>
    <name type="common">Japanese rice fish</name>
    <name type="synonym">Japanese killifish</name>
    <dbReference type="NCBI Taxonomy" id="8090"/>
    <lineage>
        <taxon>Eukaryota</taxon>
        <taxon>Metazoa</taxon>
        <taxon>Chordata</taxon>
        <taxon>Craniata</taxon>
        <taxon>Vertebrata</taxon>
        <taxon>Euteleostomi</taxon>
        <taxon>Actinopterygii</taxon>
        <taxon>Neopterygii</taxon>
        <taxon>Teleostei</taxon>
        <taxon>Neoteleostei</taxon>
        <taxon>Acanthomorphata</taxon>
        <taxon>Ovalentaria</taxon>
        <taxon>Atherinomorphae</taxon>
        <taxon>Beloniformes</taxon>
        <taxon>Adrianichthyidae</taxon>
        <taxon>Oryziinae</taxon>
        <taxon>Oryzias</taxon>
    </lineage>
</organism>
<reference key="1">
    <citation type="journal article" date="2007" name="Nature">
        <title>The medaka draft genome and insights into vertebrate genome evolution.</title>
        <authorList>
            <person name="Kasahara M."/>
            <person name="Naruse K."/>
            <person name="Sasaki S."/>
            <person name="Nakatani Y."/>
            <person name="Qu W."/>
            <person name="Ahsan B."/>
            <person name="Yamada T."/>
            <person name="Nagayasu Y."/>
            <person name="Doi K."/>
            <person name="Kasai Y."/>
            <person name="Jindo T."/>
            <person name="Kobayashi D."/>
            <person name="Shimada A."/>
            <person name="Toyoda A."/>
            <person name="Kuroki Y."/>
            <person name="Fujiyama A."/>
            <person name="Sasaki T."/>
            <person name="Shimizu A."/>
            <person name="Asakawa S."/>
            <person name="Shimizu N."/>
            <person name="Hashimoto S."/>
            <person name="Yang J."/>
            <person name="Lee Y."/>
            <person name="Matsushima K."/>
            <person name="Sugano S."/>
            <person name="Sakaizumi M."/>
            <person name="Narita T."/>
            <person name="Ohishi K."/>
            <person name="Haga S."/>
            <person name="Ohta F."/>
            <person name="Nomoto H."/>
            <person name="Nogata K."/>
            <person name="Morishita T."/>
            <person name="Endo T."/>
            <person name="Shin-I T."/>
            <person name="Takeda H."/>
            <person name="Morishita S."/>
            <person name="Kohara Y."/>
        </authorList>
    </citation>
    <scope>NUCLEOTIDE SEQUENCE [LARGE SCALE GENOMIC DNA]</scope>
    <source>
        <strain>Hd-rR</strain>
    </source>
</reference>
<feature type="signal peptide" evidence="6">
    <location>
        <begin position="1"/>
        <end position="18"/>
    </location>
</feature>
<keyword evidence="4" id="KW-0325">Glycoprotein</keyword>
<sequence length="309" mass="34093">MTALALLLLFFLLDSNEAKGSELFMEQGIDLLLDVSGSVELTDEHDLFWKYNNVKMAKFSSNSKPVIYNPYKERAEVFPNNFSLVLKNVQHSDSGIYKAVLSSSTDHTKVEYNVKVQDPVSPVNLTVIASNSTSFLCERTVICRTVDSTITKTFVCNKETCSQVDKEHATTNSSSLDVYIQEKHIICNHSNQVSWKQERIPISSVCWAAPGTTQTSNGVPTIAVSAAAVAGAILVCIVCLAVKCKRQNNLSTKCEGAQKKRQDNSLCSTHSAVNFQEVKSPKTDITPQTEAVYAMVNKVKNSRELPENN</sequence>
<protein>
    <recommendedName>
        <fullName evidence="9">Immunoglobulin subtype domain-containing protein</fullName>
    </recommendedName>
</protein>